<evidence type="ECO:0000313" key="2">
    <source>
        <dbReference type="EMBL" id="MPM86699.1"/>
    </source>
</evidence>
<dbReference type="Pfam" id="PF07136">
    <property type="entry name" value="DUF1385"/>
    <property type="match status" value="1"/>
</dbReference>
<keyword evidence="1" id="KW-1133">Transmembrane helix</keyword>
<dbReference type="AlphaFoldDB" id="A0A645DBV6"/>
<dbReference type="EMBL" id="VSSQ01034680">
    <property type="protein sequence ID" value="MPM86699.1"/>
    <property type="molecule type" value="Genomic_DNA"/>
</dbReference>
<dbReference type="PANTHER" id="PTHR42867">
    <property type="entry name" value="MEMBRANE PROTEIN-RELATED"/>
    <property type="match status" value="1"/>
</dbReference>
<feature type="transmembrane region" description="Helical" evidence="1">
    <location>
        <begin position="98"/>
        <end position="122"/>
    </location>
</feature>
<feature type="transmembrane region" description="Helical" evidence="1">
    <location>
        <begin position="128"/>
        <end position="150"/>
    </location>
</feature>
<keyword evidence="1" id="KW-0812">Transmembrane</keyword>
<gene>
    <name evidence="2" type="ORF">SDC9_133790</name>
</gene>
<comment type="caution">
    <text evidence="2">The sequence shown here is derived from an EMBL/GenBank/DDBJ whole genome shotgun (WGS) entry which is preliminary data.</text>
</comment>
<sequence length="298" mass="32915">MSTDKLKLPSYGGQALIEGVLMRGSNFVSVAMRAPDGNIVIQSEKLTGIYKSKITKVPFLRGLVILWDSIGLGTKYLTVSANVQTGEEEKIDGPAMGLTLLVSFTIAIGVFFVAPAAVVHLFENWLHISAFWGNVIEGLIRLALIIGYMWGIGKMPDIHRVFSYHGAEHKTINAFEKGVELTPENVAKESLHHPRCGTGFVLILVIFSIILFALLGPMTIFWRLVSRVVLLPVLVMLAYEYMRLIANHLDNPVARILAKPNMAMQRLTTVEPSLDILEVAIAAFNSMYEQEHQTPASV</sequence>
<evidence type="ECO:0008006" key="3">
    <source>
        <dbReference type="Google" id="ProtNLM"/>
    </source>
</evidence>
<organism evidence="2">
    <name type="scientific">bioreactor metagenome</name>
    <dbReference type="NCBI Taxonomy" id="1076179"/>
    <lineage>
        <taxon>unclassified sequences</taxon>
        <taxon>metagenomes</taxon>
        <taxon>ecological metagenomes</taxon>
    </lineage>
</organism>
<keyword evidence="1" id="KW-0472">Membrane</keyword>
<evidence type="ECO:0000256" key="1">
    <source>
        <dbReference type="SAM" id="Phobius"/>
    </source>
</evidence>
<proteinExistence type="predicted"/>
<protein>
    <recommendedName>
        <fullName evidence="3">DUF1385 domain-containing protein</fullName>
    </recommendedName>
</protein>
<reference evidence="2" key="1">
    <citation type="submission" date="2019-08" db="EMBL/GenBank/DDBJ databases">
        <authorList>
            <person name="Kucharzyk K."/>
            <person name="Murdoch R.W."/>
            <person name="Higgins S."/>
            <person name="Loffler F."/>
        </authorList>
    </citation>
    <scope>NUCLEOTIDE SEQUENCE</scope>
</reference>
<accession>A0A645DBV6</accession>
<dbReference type="PANTHER" id="PTHR42867:SF1">
    <property type="entry name" value="MEMBRANE PROTEIN-RELATED"/>
    <property type="match status" value="1"/>
</dbReference>
<dbReference type="InterPro" id="IPR010787">
    <property type="entry name" value="DUF1385"/>
</dbReference>
<name>A0A645DBV6_9ZZZZ</name>
<feature type="transmembrane region" description="Helical" evidence="1">
    <location>
        <begin position="196"/>
        <end position="214"/>
    </location>
</feature>